<dbReference type="InterPro" id="IPR001638">
    <property type="entry name" value="Solute-binding_3/MltF_N"/>
</dbReference>
<dbReference type="InterPro" id="IPR013655">
    <property type="entry name" value="PAS_fold_3"/>
</dbReference>
<keyword evidence="5" id="KW-0418">Kinase</keyword>
<evidence type="ECO:0000256" key="1">
    <source>
        <dbReference type="ARBA" id="ARBA00000085"/>
    </source>
</evidence>
<dbReference type="AlphaFoldDB" id="A0A0S2TCQ1"/>
<dbReference type="GO" id="GO:0004673">
    <property type="term" value="F:protein histidine kinase activity"/>
    <property type="evidence" value="ECO:0007669"/>
    <property type="project" value="UniProtKB-EC"/>
</dbReference>
<keyword evidence="10" id="KW-1185">Reference proteome</keyword>
<keyword evidence="6" id="KW-1133">Transmembrane helix</keyword>
<proteinExistence type="predicted"/>
<organism evidence="9 10">
    <name type="scientific">Candidatus Tenderia electrophaga</name>
    <dbReference type="NCBI Taxonomy" id="1748243"/>
    <lineage>
        <taxon>Bacteria</taxon>
        <taxon>Pseudomonadati</taxon>
        <taxon>Pseudomonadota</taxon>
        <taxon>Gammaproteobacteria</taxon>
        <taxon>Candidatus Tenderiales</taxon>
        <taxon>Candidatus Tenderiaceae</taxon>
        <taxon>Candidatus Tenderia</taxon>
    </lineage>
</organism>
<evidence type="ECO:0000256" key="3">
    <source>
        <dbReference type="ARBA" id="ARBA00022553"/>
    </source>
</evidence>
<keyword evidence="6" id="KW-0472">Membrane</keyword>
<dbReference type="PANTHER" id="PTHR43304">
    <property type="entry name" value="PHYTOCHROME-LIKE PROTEIN CPH1"/>
    <property type="match status" value="1"/>
</dbReference>
<feature type="domain" description="PAC" evidence="8">
    <location>
        <begin position="363"/>
        <end position="415"/>
    </location>
</feature>
<dbReference type="SMART" id="SM00086">
    <property type="entry name" value="PAC"/>
    <property type="match status" value="2"/>
</dbReference>
<dbReference type="EC" id="2.7.13.3" evidence="2"/>
<dbReference type="InterPro" id="IPR000700">
    <property type="entry name" value="PAS-assoc_C"/>
</dbReference>
<dbReference type="InterPro" id="IPR001610">
    <property type="entry name" value="PAC"/>
</dbReference>
<dbReference type="InterPro" id="IPR052162">
    <property type="entry name" value="Sensor_kinase/Photoreceptor"/>
</dbReference>
<evidence type="ECO:0000256" key="6">
    <source>
        <dbReference type="SAM" id="Phobius"/>
    </source>
</evidence>
<feature type="transmembrane region" description="Helical" evidence="6">
    <location>
        <begin position="233"/>
        <end position="253"/>
    </location>
</feature>
<dbReference type="Pfam" id="PF00497">
    <property type="entry name" value="SBP_bac_3"/>
    <property type="match status" value="1"/>
</dbReference>
<dbReference type="InterPro" id="IPR035965">
    <property type="entry name" value="PAS-like_dom_sf"/>
</dbReference>
<dbReference type="NCBIfam" id="TIGR00229">
    <property type="entry name" value="sensory_box"/>
    <property type="match status" value="1"/>
</dbReference>
<gene>
    <name evidence="9" type="ORF">Tel_06915</name>
</gene>
<dbReference type="Proteomes" id="UP000055136">
    <property type="component" value="Chromosome"/>
</dbReference>
<keyword evidence="4" id="KW-0808">Transferase</keyword>
<dbReference type="CDD" id="cd13704">
    <property type="entry name" value="PBP2_HisK"/>
    <property type="match status" value="1"/>
</dbReference>
<evidence type="ECO:0000259" key="7">
    <source>
        <dbReference type="PROSITE" id="PS50112"/>
    </source>
</evidence>
<dbReference type="PROSITE" id="PS50112">
    <property type="entry name" value="PAS"/>
    <property type="match status" value="1"/>
</dbReference>
<dbReference type="Gene3D" id="3.30.450.20">
    <property type="entry name" value="PAS domain"/>
    <property type="match status" value="2"/>
</dbReference>
<dbReference type="SMART" id="SM00091">
    <property type="entry name" value="PAS"/>
    <property type="match status" value="1"/>
</dbReference>
<dbReference type="EMBL" id="CP013099">
    <property type="protein sequence ID" value="ALP52906.1"/>
    <property type="molecule type" value="Genomic_DNA"/>
</dbReference>
<dbReference type="SUPFAM" id="SSF53850">
    <property type="entry name" value="Periplasmic binding protein-like II"/>
    <property type="match status" value="1"/>
</dbReference>
<keyword evidence="3" id="KW-0597">Phosphoprotein</keyword>
<sequence length="545" mass="61737">MEPDTVIAAVPRHFPPHYHVSDGKPAGFAIDLMEAVARQANFTVEYIVFDNWSEVLSALADGRAQLIPNMGISAQRAQMMDFSLPLATTRLVLFTRRDAADMSYAQLQAEHKLAVVETNIGGPVTSTSSAQQIVFPSIAEAMFALLSKQVDAVVYPEGAGWRFAVDSGVAARLKVAAPHILKIKRAVAVAPKHPDLLNRINQALTPLLVSEEYKAIYRRWYGTPPAYWDGTKVVWLVGVLGLLLGACFFTYRYRLMQAHNRRLVSAVAERDRALQEMSETQDSLNLALQGSQAGVWDMHFKYDEQQGESIEFYPSPQMKGFLGFADDEMPNSLAAWRRRILVEDRVAVDQTLEASKHHPQHPFEVEYRARHKDGSMRWLHCKGAMICDATGRPLRCTGFEWDVTTRKHYEKQIQETKRALETLINNIPGITYRCQYNRNWTMEFISDYCYALTGYRADEFILDRSIAYGELIHPEDRDDVWNAVQEALIQGQSFCLEYRIITLDGETKWVQEQGSGIYDADQPIALEGVIFDMSASKLMKPLETR</sequence>
<dbReference type="Gene3D" id="3.40.190.10">
    <property type="entry name" value="Periplasmic binding protein-like II"/>
    <property type="match status" value="2"/>
</dbReference>
<dbReference type="CDD" id="cd00130">
    <property type="entry name" value="PAS"/>
    <property type="match status" value="2"/>
</dbReference>
<evidence type="ECO:0000313" key="10">
    <source>
        <dbReference type="Proteomes" id="UP000055136"/>
    </source>
</evidence>
<comment type="catalytic activity">
    <reaction evidence="1">
        <text>ATP + protein L-histidine = ADP + protein N-phospho-L-histidine.</text>
        <dbReference type="EC" id="2.7.13.3"/>
    </reaction>
</comment>
<dbReference type="SUPFAM" id="SSF55785">
    <property type="entry name" value="PYP-like sensor domain (PAS domain)"/>
    <property type="match status" value="2"/>
</dbReference>
<evidence type="ECO:0000256" key="4">
    <source>
        <dbReference type="ARBA" id="ARBA00022679"/>
    </source>
</evidence>
<dbReference type="PROSITE" id="PS50113">
    <property type="entry name" value="PAC"/>
    <property type="match status" value="1"/>
</dbReference>
<dbReference type="KEGG" id="tee:Tel_06915"/>
<reference evidence="9" key="1">
    <citation type="submission" date="2015-10" db="EMBL/GenBank/DDBJ databases">
        <title>Description of Candidatus Tenderia electrophaga gen. nov, sp. nov., an Uncultivated Electroautotroph from a Biocathode Enrichment.</title>
        <authorList>
            <person name="Eddie B.J."/>
            <person name="Malanoski A.P."/>
            <person name="Wang Z."/>
            <person name="Hall R.J."/>
            <person name="Oh S.D."/>
            <person name="Heiner C."/>
            <person name="Lin B."/>
            <person name="Strycharz-Glaven S.M."/>
        </authorList>
    </citation>
    <scope>NUCLEOTIDE SEQUENCE [LARGE SCALE GENOMIC DNA]</scope>
    <source>
        <strain evidence="9">NRL1</strain>
    </source>
</reference>
<name>A0A0S2TCQ1_9GAMM</name>
<evidence type="ECO:0000259" key="8">
    <source>
        <dbReference type="PROSITE" id="PS50113"/>
    </source>
</evidence>
<keyword evidence="6" id="KW-0812">Transmembrane</keyword>
<protein>
    <recommendedName>
        <fullName evidence="2">histidine kinase</fullName>
        <ecNumber evidence="2">2.7.13.3</ecNumber>
    </recommendedName>
</protein>
<evidence type="ECO:0000256" key="5">
    <source>
        <dbReference type="ARBA" id="ARBA00022777"/>
    </source>
</evidence>
<accession>A0A0S2TCQ1</accession>
<dbReference type="Pfam" id="PF08447">
    <property type="entry name" value="PAS_3"/>
    <property type="match status" value="2"/>
</dbReference>
<evidence type="ECO:0000256" key="2">
    <source>
        <dbReference type="ARBA" id="ARBA00012438"/>
    </source>
</evidence>
<dbReference type="STRING" id="1748243.Tel_06915"/>
<dbReference type="PANTHER" id="PTHR43304:SF1">
    <property type="entry name" value="PAC DOMAIN-CONTAINING PROTEIN"/>
    <property type="match status" value="1"/>
</dbReference>
<dbReference type="InterPro" id="IPR000014">
    <property type="entry name" value="PAS"/>
</dbReference>
<dbReference type="SMART" id="SM00062">
    <property type="entry name" value="PBPb"/>
    <property type="match status" value="1"/>
</dbReference>
<evidence type="ECO:0000313" key="9">
    <source>
        <dbReference type="EMBL" id="ALP52906.1"/>
    </source>
</evidence>
<feature type="domain" description="PAS" evidence="7">
    <location>
        <begin position="416"/>
        <end position="491"/>
    </location>
</feature>